<organism evidence="1 2">
    <name type="scientific">Limimaricola variabilis</name>
    <dbReference type="NCBI Taxonomy" id="1492771"/>
    <lineage>
        <taxon>Bacteria</taxon>
        <taxon>Pseudomonadati</taxon>
        <taxon>Pseudomonadota</taxon>
        <taxon>Alphaproteobacteria</taxon>
        <taxon>Rhodobacterales</taxon>
        <taxon>Paracoccaceae</taxon>
        <taxon>Limimaricola</taxon>
    </lineage>
</organism>
<gene>
    <name evidence="1" type="ORF">FHS00_001332</name>
</gene>
<accession>A0ABR6HMX9</accession>
<dbReference type="Gene3D" id="3.40.1350.10">
    <property type="match status" value="1"/>
</dbReference>
<keyword evidence="2" id="KW-1185">Reference proteome</keyword>
<dbReference type="Proteomes" id="UP000576152">
    <property type="component" value="Unassembled WGS sequence"/>
</dbReference>
<reference evidence="1 2" key="1">
    <citation type="submission" date="2020-08" db="EMBL/GenBank/DDBJ databases">
        <title>Genomic Encyclopedia of Type Strains, Phase III (KMG-III): the genomes of soil and plant-associated and newly described type strains.</title>
        <authorList>
            <person name="Whitman W."/>
        </authorList>
    </citation>
    <scope>NUCLEOTIDE SEQUENCE [LARGE SCALE GENOMIC DNA]</scope>
    <source>
        <strain evidence="1 2">CECT 8572</strain>
    </source>
</reference>
<comment type="caution">
    <text evidence="1">The sequence shown here is derived from an EMBL/GenBank/DDBJ whole genome shotgun (WGS) entry which is preliminary data.</text>
</comment>
<protein>
    <recommendedName>
        <fullName evidence="3">VRR-NUC domain-containing protein</fullName>
    </recommendedName>
</protein>
<dbReference type="RefSeq" id="WP_183471082.1">
    <property type="nucleotide sequence ID" value="NZ_JACIBX010000003.1"/>
</dbReference>
<proteinExistence type="predicted"/>
<evidence type="ECO:0008006" key="3">
    <source>
        <dbReference type="Google" id="ProtNLM"/>
    </source>
</evidence>
<sequence>MKERTIQNGILVAFSTAFAGEAIWWKNDTGTGKSMDGKRVIRFGLKGSPDILGCYQGRFIGVGVKTPTCSQEESQKRFQKVFGKSGGIYIVARSPEAAVAEVRKRFASLAA</sequence>
<name>A0ABR6HMX9_9RHOB</name>
<evidence type="ECO:0000313" key="1">
    <source>
        <dbReference type="EMBL" id="MBB3711761.1"/>
    </source>
</evidence>
<dbReference type="EMBL" id="JACIBX010000003">
    <property type="protein sequence ID" value="MBB3711761.1"/>
    <property type="molecule type" value="Genomic_DNA"/>
</dbReference>
<evidence type="ECO:0000313" key="2">
    <source>
        <dbReference type="Proteomes" id="UP000576152"/>
    </source>
</evidence>
<dbReference type="InterPro" id="IPR011856">
    <property type="entry name" value="tRNA_endonuc-like_dom_sf"/>
</dbReference>